<feature type="region of interest" description="Disordered" evidence="1">
    <location>
        <begin position="1"/>
        <end position="28"/>
    </location>
</feature>
<evidence type="ECO:0000313" key="3">
    <source>
        <dbReference type="Proteomes" id="UP001056436"/>
    </source>
</evidence>
<protein>
    <submittedName>
        <fullName evidence="2">Uncharacterized protein</fullName>
    </submittedName>
</protein>
<sequence length="95" mass="9900">MTCSCLGSIRQRTKSQSQDKMGSGCQPPPSCALPKVVALGAVGCSVPVLLISVDQSVAVLCHTLRYLHPAVNAPPWTATSAPTRTDVGAHCPMLQ</sequence>
<dbReference type="EMBL" id="SDAQ01000142">
    <property type="protein sequence ID" value="KAI3534699.1"/>
    <property type="molecule type" value="Genomic_DNA"/>
</dbReference>
<name>A0A9Q0AUQ7_9PEZI</name>
<reference evidence="2" key="1">
    <citation type="submission" date="2019-01" db="EMBL/GenBank/DDBJ databases">
        <title>Colletotrichum abscissum LGMF1257.</title>
        <authorList>
            <person name="Baroncelli R."/>
        </authorList>
    </citation>
    <scope>NUCLEOTIDE SEQUENCE</scope>
    <source>
        <strain evidence="2">Ca142</strain>
    </source>
</reference>
<gene>
    <name evidence="2" type="ORF">CABS02_13160</name>
</gene>
<dbReference type="AlphaFoldDB" id="A0A9Q0AUQ7"/>
<dbReference type="Proteomes" id="UP001056436">
    <property type="component" value="Unassembled WGS sequence"/>
</dbReference>
<organism evidence="2 3">
    <name type="scientific">Colletotrichum abscissum</name>
    <dbReference type="NCBI Taxonomy" id="1671311"/>
    <lineage>
        <taxon>Eukaryota</taxon>
        <taxon>Fungi</taxon>
        <taxon>Dikarya</taxon>
        <taxon>Ascomycota</taxon>
        <taxon>Pezizomycotina</taxon>
        <taxon>Sordariomycetes</taxon>
        <taxon>Hypocreomycetidae</taxon>
        <taxon>Glomerellales</taxon>
        <taxon>Glomerellaceae</taxon>
        <taxon>Colletotrichum</taxon>
        <taxon>Colletotrichum acutatum species complex</taxon>
    </lineage>
</organism>
<evidence type="ECO:0000313" key="2">
    <source>
        <dbReference type="EMBL" id="KAI3534699.1"/>
    </source>
</evidence>
<evidence type="ECO:0000256" key="1">
    <source>
        <dbReference type="SAM" id="MobiDB-lite"/>
    </source>
</evidence>
<proteinExistence type="predicted"/>
<comment type="caution">
    <text evidence="2">The sequence shown here is derived from an EMBL/GenBank/DDBJ whole genome shotgun (WGS) entry which is preliminary data.</text>
</comment>
<keyword evidence="3" id="KW-1185">Reference proteome</keyword>
<accession>A0A9Q0AUQ7</accession>